<sequence>MTKITISTGPTGLDKLNAISNVTQNILLGTIAKRIFDISNTINSVSNELADHTNLLNSIESEIKSDVRFKREAGLIKDVIYSIKKETETLLKENNPFKACIKISIFRSYLNLKSKEFMIKLEDFNDKEYYDTVIGFLNSSFEISLKKMKKENSQEYAELFELIDQIPSLTENVNQSRLKIENYIITKKHQEDDVIRLNKYSIYSIIIISLSTLLQLIFLENFSWIFFFGLSWFSFAISLLLSKESNISIFELLTNSVLAFKNDFKKELLRQKHNRIEIENNYLMELKDIQKESVKILEGTLERIYEILEKYSIKEEKVLNELFGKKSSNGV</sequence>
<feature type="transmembrane region" description="Helical" evidence="1">
    <location>
        <begin position="200"/>
        <end position="218"/>
    </location>
</feature>
<dbReference type="EMBL" id="JAMQQD010000013">
    <property type="protein sequence ID" value="MCW7517211.1"/>
    <property type="molecule type" value="Genomic_DNA"/>
</dbReference>
<dbReference type="RefSeq" id="WP_265356578.1">
    <property type="nucleotide sequence ID" value="NZ_JAMQPS010000012.1"/>
</dbReference>
<gene>
    <name evidence="2" type="ORF">ND810_18735</name>
</gene>
<keyword evidence="1" id="KW-0812">Transmembrane</keyword>
<reference evidence="2" key="1">
    <citation type="submission" date="2022-06" db="EMBL/GenBank/DDBJ databases">
        <title>Leptospira isolates from biofilms formed at urban environments.</title>
        <authorList>
            <person name="Ribeiro P.S."/>
            <person name="Sousa T."/>
            <person name="Carvalho N."/>
            <person name="Aburjaile F."/>
            <person name="Neves F."/>
            <person name="Oliveira D."/>
            <person name="Blanco L."/>
            <person name="Lima J."/>
            <person name="Costa F."/>
            <person name="Brenig B."/>
            <person name="Soares S."/>
            <person name="Ramos R."/>
            <person name="Goes-Neto A."/>
            <person name="Matiuzzi M."/>
            <person name="Azevedo V."/>
            <person name="Ristow P."/>
        </authorList>
    </citation>
    <scope>NUCLEOTIDE SEQUENCE</scope>
    <source>
        <strain evidence="2">VSF7</strain>
    </source>
</reference>
<keyword evidence="1" id="KW-0472">Membrane</keyword>
<organism evidence="2 3">
    <name type="scientific">Leptospira levettii</name>
    <dbReference type="NCBI Taxonomy" id="2023178"/>
    <lineage>
        <taxon>Bacteria</taxon>
        <taxon>Pseudomonadati</taxon>
        <taxon>Spirochaetota</taxon>
        <taxon>Spirochaetia</taxon>
        <taxon>Leptospirales</taxon>
        <taxon>Leptospiraceae</taxon>
        <taxon>Leptospira</taxon>
    </lineage>
</organism>
<evidence type="ECO:0000256" key="1">
    <source>
        <dbReference type="SAM" id="Phobius"/>
    </source>
</evidence>
<protein>
    <submittedName>
        <fullName evidence="2">Uncharacterized protein</fullName>
    </submittedName>
</protein>
<dbReference type="Proteomes" id="UP001209694">
    <property type="component" value="Unassembled WGS sequence"/>
</dbReference>
<comment type="caution">
    <text evidence="2">The sequence shown here is derived from an EMBL/GenBank/DDBJ whole genome shotgun (WGS) entry which is preliminary data.</text>
</comment>
<keyword evidence="1" id="KW-1133">Transmembrane helix</keyword>
<dbReference type="AlphaFoldDB" id="A0AAW5V6F1"/>
<feature type="transmembrane region" description="Helical" evidence="1">
    <location>
        <begin position="224"/>
        <end position="242"/>
    </location>
</feature>
<proteinExistence type="predicted"/>
<name>A0AAW5V6F1_9LEPT</name>
<evidence type="ECO:0000313" key="3">
    <source>
        <dbReference type="Proteomes" id="UP001209694"/>
    </source>
</evidence>
<evidence type="ECO:0000313" key="2">
    <source>
        <dbReference type="EMBL" id="MCW7517211.1"/>
    </source>
</evidence>
<accession>A0AAW5V6F1</accession>